<evidence type="ECO:0000313" key="3">
    <source>
        <dbReference type="Proteomes" id="UP000077266"/>
    </source>
</evidence>
<evidence type="ECO:0000256" key="1">
    <source>
        <dbReference type="SAM" id="Phobius"/>
    </source>
</evidence>
<dbReference type="Gene3D" id="3.40.50.1820">
    <property type="entry name" value="alpha/beta hydrolase"/>
    <property type="match status" value="1"/>
</dbReference>
<sequence>MAFAFRSQPLKTLYILYFSLSTLLVRLPFWILSSIFPSTRPRSSWPFLGALFVHVVRAVVMMQYHIGLDSPPGPEKEARFADKLGFVWVEPVTEELLVSEVAAAVKGNNVQPARLLNEKPRRTPSLYLAWWSLYWWNSSTERGWAYKVNSLISNNAGLFSRSPPQIRFLPPSLMPLRVIAISCMTLATTSIASLPTDTPRAPCVAPPSRRLNSLFNAYLSPASLFLRHNPGFFGNLPPTCIIAGEAEVTVDSMRTLRDRLTADNARDVVVYHEYDDAPHDWLVVNVFKRQSDAALQDIRDWMLAISDIM</sequence>
<feature type="transmembrane region" description="Helical" evidence="1">
    <location>
        <begin position="12"/>
        <end position="31"/>
    </location>
</feature>
<protein>
    <recommendedName>
        <fullName evidence="4">Alpha/beta hydrolase fold-3 domain-containing protein</fullName>
    </recommendedName>
</protein>
<dbReference type="EMBL" id="KV426179">
    <property type="protein sequence ID" value="KZV85699.1"/>
    <property type="molecule type" value="Genomic_DNA"/>
</dbReference>
<dbReference type="STRING" id="1314781.A0A165ZUL5"/>
<evidence type="ECO:0008006" key="4">
    <source>
        <dbReference type="Google" id="ProtNLM"/>
    </source>
</evidence>
<dbReference type="Proteomes" id="UP000077266">
    <property type="component" value="Unassembled WGS sequence"/>
</dbReference>
<keyword evidence="1" id="KW-1133">Transmembrane helix</keyword>
<dbReference type="AlphaFoldDB" id="A0A165ZUL5"/>
<reference evidence="2 3" key="1">
    <citation type="journal article" date="2016" name="Mol. Biol. Evol.">
        <title>Comparative Genomics of Early-Diverging Mushroom-Forming Fungi Provides Insights into the Origins of Lignocellulose Decay Capabilities.</title>
        <authorList>
            <person name="Nagy L.G."/>
            <person name="Riley R."/>
            <person name="Tritt A."/>
            <person name="Adam C."/>
            <person name="Daum C."/>
            <person name="Floudas D."/>
            <person name="Sun H."/>
            <person name="Yadav J.S."/>
            <person name="Pangilinan J."/>
            <person name="Larsson K.H."/>
            <person name="Matsuura K."/>
            <person name="Barry K."/>
            <person name="Labutti K."/>
            <person name="Kuo R."/>
            <person name="Ohm R.A."/>
            <person name="Bhattacharya S.S."/>
            <person name="Shirouzu T."/>
            <person name="Yoshinaga Y."/>
            <person name="Martin F.M."/>
            <person name="Grigoriev I.V."/>
            <person name="Hibbett D.S."/>
        </authorList>
    </citation>
    <scope>NUCLEOTIDE SEQUENCE [LARGE SCALE GENOMIC DNA]</scope>
    <source>
        <strain evidence="2 3">HHB12029</strain>
    </source>
</reference>
<dbReference type="OrthoDB" id="2152029at2759"/>
<dbReference type="SUPFAM" id="SSF53474">
    <property type="entry name" value="alpha/beta-Hydrolases"/>
    <property type="match status" value="1"/>
</dbReference>
<accession>A0A165ZUL5</accession>
<keyword evidence="3" id="KW-1185">Reference proteome</keyword>
<dbReference type="InParanoid" id="A0A165ZUL5"/>
<proteinExistence type="predicted"/>
<dbReference type="InterPro" id="IPR029058">
    <property type="entry name" value="AB_hydrolase_fold"/>
</dbReference>
<evidence type="ECO:0000313" key="2">
    <source>
        <dbReference type="EMBL" id="KZV85699.1"/>
    </source>
</evidence>
<gene>
    <name evidence="2" type="ORF">EXIGLDRAFT_841272</name>
</gene>
<keyword evidence="1" id="KW-0812">Transmembrane</keyword>
<organism evidence="2 3">
    <name type="scientific">Exidia glandulosa HHB12029</name>
    <dbReference type="NCBI Taxonomy" id="1314781"/>
    <lineage>
        <taxon>Eukaryota</taxon>
        <taxon>Fungi</taxon>
        <taxon>Dikarya</taxon>
        <taxon>Basidiomycota</taxon>
        <taxon>Agaricomycotina</taxon>
        <taxon>Agaricomycetes</taxon>
        <taxon>Auriculariales</taxon>
        <taxon>Exidiaceae</taxon>
        <taxon>Exidia</taxon>
    </lineage>
</organism>
<name>A0A165ZUL5_EXIGL</name>
<keyword evidence="1" id="KW-0472">Membrane</keyword>